<proteinExistence type="predicted"/>
<reference evidence="1 2" key="1">
    <citation type="submission" date="2019-02" db="EMBL/GenBank/DDBJ databases">
        <title>Genome sequencing of the rare red list fungi Dentipellis fragilis.</title>
        <authorList>
            <person name="Buettner E."/>
            <person name="Kellner H."/>
        </authorList>
    </citation>
    <scope>NUCLEOTIDE SEQUENCE [LARGE SCALE GENOMIC DNA]</scope>
    <source>
        <strain evidence="1 2">DSM 105465</strain>
    </source>
</reference>
<sequence length="647" mass="73202">MASDNGPVVPSAVPKSERRRLPVLPNCHVRFASLPAELRPPSEFEPDVTRDDLVNIVPFERLPGGLVPMDYPHPPVLYNGFPITTDKIVCFLRYERKQLGMYSNNNDSYKLTESSIAYIEDNLSESVGCPVELRAAINAPDGYVISLRSNSFMPGRMPSVDAEHVENLRGILGVSDDEPLKWYICRTNCIPYGVPASILRFLPLNKNSVNMSTKMPSPPTVWQRTPPEIWLSIFEHATFVPHAFDTDVADPFDIPETCIPFDSQIQDGLRVSLRTKRELVRVCRYWRDLATPILYRAVTVRDDRSLRCLRDALVRLAQSSITGSTDTTIQAHTLPVRVRRLDLSGCRAGVSRAGRGLEFDVICDLFSYLPCLEIFSDIAIRPYSGYRIDNSSDAEHHFLSLNIEYFVNALLANRPCAARCANCPRLSSLCVYWWLQGQVPGVQPASELPPLTSLSVDTSVDNRMPWKRPLVSLQHVYLWLHSIVRSTEGAEAFLLVQGPYLQTVAIDIRRFLPQYMLDPYLHLITTYCPNVVHLIFICHLWGQLSPAIPFPPTITHLGIYVIDEVYPTGLGLFVEYVEKFIDHHRVAWTGPGVFRRLNPSTEDEWEYLRGNAELRTRYASSSSPGNLRCRIKDARGRDIVSFLRNSG</sequence>
<evidence type="ECO:0000313" key="1">
    <source>
        <dbReference type="EMBL" id="TFY68426.1"/>
    </source>
</evidence>
<protein>
    <submittedName>
        <fullName evidence="1">Uncharacterized protein</fullName>
    </submittedName>
</protein>
<dbReference type="AlphaFoldDB" id="A0A4Y9Z0T4"/>
<dbReference type="Proteomes" id="UP000298327">
    <property type="component" value="Unassembled WGS sequence"/>
</dbReference>
<accession>A0A4Y9Z0T4</accession>
<gene>
    <name evidence="1" type="ORF">EVG20_g3555</name>
</gene>
<name>A0A4Y9Z0T4_9AGAM</name>
<evidence type="ECO:0000313" key="2">
    <source>
        <dbReference type="Proteomes" id="UP000298327"/>
    </source>
</evidence>
<dbReference type="OrthoDB" id="3232644at2759"/>
<comment type="caution">
    <text evidence="1">The sequence shown here is derived from an EMBL/GenBank/DDBJ whole genome shotgun (WGS) entry which is preliminary data.</text>
</comment>
<keyword evidence="2" id="KW-1185">Reference proteome</keyword>
<organism evidence="1 2">
    <name type="scientific">Dentipellis fragilis</name>
    <dbReference type="NCBI Taxonomy" id="205917"/>
    <lineage>
        <taxon>Eukaryota</taxon>
        <taxon>Fungi</taxon>
        <taxon>Dikarya</taxon>
        <taxon>Basidiomycota</taxon>
        <taxon>Agaricomycotina</taxon>
        <taxon>Agaricomycetes</taxon>
        <taxon>Russulales</taxon>
        <taxon>Hericiaceae</taxon>
        <taxon>Dentipellis</taxon>
    </lineage>
</organism>
<dbReference type="EMBL" id="SEOQ01000162">
    <property type="protein sequence ID" value="TFY68426.1"/>
    <property type="molecule type" value="Genomic_DNA"/>
</dbReference>